<feature type="transmembrane region" description="Helical" evidence="1">
    <location>
        <begin position="12"/>
        <end position="32"/>
    </location>
</feature>
<keyword evidence="1" id="KW-0472">Membrane</keyword>
<keyword evidence="3" id="KW-1185">Reference proteome</keyword>
<gene>
    <name evidence="2" type="ORF">L336_0296</name>
</gene>
<accession>R4PUZ9</accession>
<organism evidence="2 3">
    <name type="scientific">Candidatus Saccharimonas aalborgensis</name>
    <dbReference type="NCBI Taxonomy" id="1332188"/>
    <lineage>
        <taxon>Bacteria</taxon>
        <taxon>Candidatus Saccharimonadota</taxon>
        <taxon>Candidatus Saccharimonadia</taxon>
        <taxon>Candidatus Saccharimonadales</taxon>
        <taxon>Candidatus Saccharimonadaceae</taxon>
        <taxon>Candidatus Saccharimonas</taxon>
    </lineage>
</organism>
<evidence type="ECO:0008006" key="4">
    <source>
        <dbReference type="Google" id="ProtNLM"/>
    </source>
</evidence>
<dbReference type="AlphaFoldDB" id="R4PUZ9"/>
<evidence type="ECO:0000313" key="3">
    <source>
        <dbReference type="Proteomes" id="UP000013893"/>
    </source>
</evidence>
<dbReference type="EMBL" id="CP005957">
    <property type="protein sequence ID" value="AGL62005.1"/>
    <property type="molecule type" value="Genomic_DNA"/>
</dbReference>
<name>R4PUZ9_9BACT</name>
<reference evidence="2 3" key="1">
    <citation type="journal article" date="2013" name="Nat. Biotechnol.">
        <title>Genome sequences of rare, uncultured bacteria obtained by differential coverage binning of multiple metagenomes.</title>
        <authorList>
            <person name="Albertsen M."/>
            <person name="Hugenholtz P."/>
            <person name="Skarshewski A."/>
            <person name="Nielsen K.L."/>
            <person name="Tyson G.W."/>
            <person name="Nielsen P.H."/>
        </authorList>
    </citation>
    <scope>NUCLEOTIDE SEQUENCE [LARGE SCALE GENOMIC DNA]</scope>
    <source>
        <strain evidence="2">TM71</strain>
    </source>
</reference>
<protein>
    <recommendedName>
        <fullName evidence="4">Prepilin-type N-terminal cleavage/methylation domain-containing protein</fullName>
    </recommendedName>
</protein>
<dbReference type="STRING" id="1332188.L336_0296"/>
<evidence type="ECO:0000256" key="1">
    <source>
        <dbReference type="SAM" id="Phobius"/>
    </source>
</evidence>
<dbReference type="HOGENOM" id="CLU_1977536_0_0_0"/>
<keyword evidence="1" id="KW-0812">Transmembrane</keyword>
<dbReference type="KEGG" id="saal:L336_0296"/>
<keyword evidence="1" id="KW-1133">Transmembrane helix</keyword>
<dbReference type="RefSeq" id="WP_015641455.1">
    <property type="nucleotide sequence ID" value="NC_021219.1"/>
</dbReference>
<proteinExistence type="predicted"/>
<sequence length="126" mass="13318">MTKKNTGGFTAIEALITLMVASVFLFAFYQLYSVVINDAGASRNRAKASNAAYEQVRKAGYQTSRPCVAVASSNVSIPSDLSLPAPATMTSAIDCPYGASGVSRITVTVTYGSPQETIKHVVFKNS</sequence>
<dbReference type="Proteomes" id="UP000013893">
    <property type="component" value="Chromosome"/>
</dbReference>
<evidence type="ECO:0000313" key="2">
    <source>
        <dbReference type="EMBL" id="AGL62005.1"/>
    </source>
</evidence>